<gene>
    <name evidence="1" type="ORF">BR63_01275</name>
</gene>
<dbReference type="AlphaFoldDB" id="A0A7G6DZ19"/>
<accession>A0A7G6DZ19</accession>
<dbReference type="EMBL" id="CP045798">
    <property type="protein sequence ID" value="QNB45073.1"/>
    <property type="molecule type" value="Genomic_DNA"/>
</dbReference>
<organism evidence="1 2">
    <name type="scientific">Thermanaerosceptrum fracticalcis</name>
    <dbReference type="NCBI Taxonomy" id="1712410"/>
    <lineage>
        <taxon>Bacteria</taxon>
        <taxon>Bacillati</taxon>
        <taxon>Bacillota</taxon>
        <taxon>Clostridia</taxon>
        <taxon>Eubacteriales</taxon>
        <taxon>Peptococcaceae</taxon>
        <taxon>Thermanaerosceptrum</taxon>
    </lineage>
</organism>
<keyword evidence="2" id="KW-1185">Reference proteome</keyword>
<reference evidence="1 2" key="1">
    <citation type="journal article" date="2019" name="Front. Microbiol.">
        <title>Thermoanaerosceptrum fracticalcis gen. nov. sp. nov., a Novel Fumarate-Fermenting Microorganism From a Deep Fractured Carbonate Aquifer of the US Great Basin.</title>
        <authorList>
            <person name="Hamilton-Brehm S.D."/>
            <person name="Stewart L.E."/>
            <person name="Zavarin M."/>
            <person name="Caldwell M."/>
            <person name="Lawson P.A."/>
            <person name="Onstott T.C."/>
            <person name="Grzymski J."/>
            <person name="Neveux I."/>
            <person name="Lollar B.S."/>
            <person name="Russell C.E."/>
            <person name="Moser D.P."/>
        </authorList>
    </citation>
    <scope>NUCLEOTIDE SEQUENCE [LARGE SCALE GENOMIC DNA]</scope>
    <source>
        <strain evidence="1 2">DRI-13</strain>
    </source>
</reference>
<dbReference type="Proteomes" id="UP000515847">
    <property type="component" value="Chromosome"/>
</dbReference>
<proteinExistence type="predicted"/>
<evidence type="ECO:0000313" key="1">
    <source>
        <dbReference type="EMBL" id="QNB45073.1"/>
    </source>
</evidence>
<dbReference type="RefSeq" id="WP_051965835.1">
    <property type="nucleotide sequence ID" value="NZ_CP045798.1"/>
</dbReference>
<evidence type="ECO:0008006" key="3">
    <source>
        <dbReference type="Google" id="ProtNLM"/>
    </source>
</evidence>
<protein>
    <recommendedName>
        <fullName evidence="3">UbiD family decarboxylase</fullName>
    </recommendedName>
</protein>
<dbReference type="OrthoDB" id="7432624at2"/>
<evidence type="ECO:0000313" key="2">
    <source>
        <dbReference type="Proteomes" id="UP000515847"/>
    </source>
</evidence>
<dbReference type="KEGG" id="tfr:BR63_01275"/>
<sequence>MEELKRKLTEILSNQDSIMRRIGVVAILTQAFKKYFIIPVIVGGFAVELWTMGKYATMDIDLIADGIAEYGSILRELGFKNKGGVWTYPGSDIVIEFPKPPLDGDYSRLQPLEFEDFQLYVLGIEDIILDRVSAAKHWQDLSSKEWATYLIAAHYDKIDWTYCERKAEEKQIIEMLQEIKTEAQNLNKG</sequence>
<name>A0A7G6DZ19_THEFR</name>